<dbReference type="GO" id="GO:0016616">
    <property type="term" value="F:oxidoreductase activity, acting on the CH-OH group of donors, NAD or NADP as acceptor"/>
    <property type="evidence" value="ECO:0007669"/>
    <property type="project" value="UniProtKB-ARBA"/>
</dbReference>
<dbReference type="FunFam" id="3.40.50.720:FF:000084">
    <property type="entry name" value="Short-chain dehydrogenase reductase"/>
    <property type="match status" value="1"/>
</dbReference>
<keyword evidence="2" id="KW-0560">Oxidoreductase</keyword>
<dbReference type="Pfam" id="PF13561">
    <property type="entry name" value="adh_short_C2"/>
    <property type="match status" value="1"/>
</dbReference>
<dbReference type="PANTHER" id="PTHR42760:SF133">
    <property type="entry name" value="3-OXOACYL-[ACYL-CARRIER-PROTEIN] REDUCTASE"/>
    <property type="match status" value="1"/>
</dbReference>
<dbReference type="PRINTS" id="PR00080">
    <property type="entry name" value="SDRFAMILY"/>
</dbReference>
<dbReference type="CDD" id="cd05233">
    <property type="entry name" value="SDR_c"/>
    <property type="match status" value="1"/>
</dbReference>
<evidence type="ECO:0000256" key="1">
    <source>
        <dbReference type="ARBA" id="ARBA00006484"/>
    </source>
</evidence>
<dbReference type="PRINTS" id="PR00081">
    <property type="entry name" value="GDHRDH"/>
</dbReference>
<gene>
    <name evidence="4" type="ORF">AVR91_0203620</name>
</gene>
<protein>
    <recommendedName>
        <fullName evidence="3">Ketoreductase domain-containing protein</fullName>
    </recommendedName>
</protein>
<evidence type="ECO:0000313" key="5">
    <source>
        <dbReference type="Proteomes" id="UP000076660"/>
    </source>
</evidence>
<proteinExistence type="inferred from homology"/>
<sequence>MTYSPGIPASFGMAGKTVVVTGGATGIGAKYASAFAAAGVNVVIVDLPSAAAAGQAVAAEIGQSTGAEAVFAEADVTSDRDLARLVEKTQNAFGSLDMLVNNAAIYGGLGAKRGLEALSVEEWDTVLRVNARGTWQAIKAASSVMKAQGSGRIVNISSVVARTGVPGFVHYVAAKAAVEGLTRAAARELGRYGITVNAVAPGLVDGEASRELNPDTYFDAVARSRALVSPLYADDLVGTILWLCSSAGGRVTGQTIVVDGGGLFV</sequence>
<dbReference type="OrthoDB" id="517007at2"/>
<dbReference type="InterPro" id="IPR036291">
    <property type="entry name" value="NAD(P)-bd_dom_sf"/>
</dbReference>
<evidence type="ECO:0000256" key="2">
    <source>
        <dbReference type="ARBA" id="ARBA00023002"/>
    </source>
</evidence>
<dbReference type="SUPFAM" id="SSF51735">
    <property type="entry name" value="NAD(P)-binding Rossmann-fold domains"/>
    <property type="match status" value="1"/>
</dbReference>
<dbReference type="AlphaFoldDB" id="A0A1W2M2W2"/>
<comment type="caution">
    <text evidence="4">The sequence shown here is derived from an EMBL/GenBank/DDBJ whole genome shotgun (WGS) entry which is preliminary data.</text>
</comment>
<dbReference type="PROSITE" id="PS00061">
    <property type="entry name" value="ADH_SHORT"/>
    <property type="match status" value="1"/>
</dbReference>
<dbReference type="RefSeq" id="WP_063276284.1">
    <property type="nucleotide sequence ID" value="NZ_LQMT02000005.1"/>
</dbReference>
<dbReference type="Proteomes" id="UP000076660">
    <property type="component" value="Unassembled WGS sequence"/>
</dbReference>
<dbReference type="InterPro" id="IPR002347">
    <property type="entry name" value="SDR_fam"/>
</dbReference>
<comment type="similarity">
    <text evidence="1">Belongs to the short-chain dehydrogenases/reductases (SDR) family.</text>
</comment>
<dbReference type="Gene3D" id="3.40.50.720">
    <property type="entry name" value="NAD(P)-binding Rossmann-like Domain"/>
    <property type="match status" value="1"/>
</dbReference>
<evidence type="ECO:0000259" key="3">
    <source>
        <dbReference type="SMART" id="SM00822"/>
    </source>
</evidence>
<dbReference type="SMART" id="SM00822">
    <property type="entry name" value="PKS_KR"/>
    <property type="match status" value="1"/>
</dbReference>
<feature type="domain" description="Ketoreductase" evidence="3">
    <location>
        <begin position="16"/>
        <end position="207"/>
    </location>
</feature>
<reference evidence="4 5" key="1">
    <citation type="submission" date="2016-12" db="EMBL/GenBank/DDBJ databases">
        <title>Amycolatopsis keratiniphila subsp. keratiniphila genome sequencing and assembly.</title>
        <authorList>
            <person name="Mayilraj S."/>
            <person name="Kaur N."/>
        </authorList>
    </citation>
    <scope>NUCLEOTIDE SEQUENCE [LARGE SCALE GENOMIC DNA]</scope>
    <source>
        <strain evidence="4 5">DSM 44409</strain>
    </source>
</reference>
<dbReference type="InterPro" id="IPR057326">
    <property type="entry name" value="KR_dom"/>
</dbReference>
<dbReference type="EMBL" id="LQMT02000005">
    <property type="protein sequence ID" value="ONF74387.1"/>
    <property type="molecule type" value="Genomic_DNA"/>
</dbReference>
<dbReference type="InterPro" id="IPR020904">
    <property type="entry name" value="Sc_DH/Rdtase_CS"/>
</dbReference>
<name>A0A1W2M2W2_9PSEU</name>
<organism evidence="4 5">
    <name type="scientific">Amycolatopsis keratiniphila subsp. keratiniphila</name>
    <dbReference type="NCBI Taxonomy" id="227715"/>
    <lineage>
        <taxon>Bacteria</taxon>
        <taxon>Bacillati</taxon>
        <taxon>Actinomycetota</taxon>
        <taxon>Actinomycetes</taxon>
        <taxon>Pseudonocardiales</taxon>
        <taxon>Pseudonocardiaceae</taxon>
        <taxon>Amycolatopsis</taxon>
        <taxon>Amycolatopsis japonica group</taxon>
    </lineage>
</organism>
<evidence type="ECO:0000313" key="4">
    <source>
        <dbReference type="EMBL" id="ONF74387.1"/>
    </source>
</evidence>
<accession>A0A1W2M2W2</accession>
<dbReference type="PANTHER" id="PTHR42760">
    <property type="entry name" value="SHORT-CHAIN DEHYDROGENASES/REDUCTASES FAMILY MEMBER"/>
    <property type="match status" value="1"/>
</dbReference>